<dbReference type="AlphaFoldDB" id="A0A7G9L342"/>
<name>A0A7G9L342_9SPHN</name>
<feature type="signal peptide" evidence="1">
    <location>
        <begin position="1"/>
        <end position="23"/>
    </location>
</feature>
<sequence length="177" mass="18298">MNRHLMIAAAAAALTGLSAPASATLPTPSAAAATQDSQAFLFHAGAGDIFEVMTSMVIVQKSQNPQLRDFAAMLISDHTMMSNTALATAAGAGVMAPPPELSADQKAMYGRLLTASPASLDRLYLQQQVPAHQKALAMIQGYSQTGATPALRQMAAAAAPKVQAHLAQAQQMLASAR</sequence>
<feature type="chain" id="PRO_5028833699" evidence="1">
    <location>
        <begin position="24"/>
        <end position="177"/>
    </location>
</feature>
<reference evidence="3 4" key="1">
    <citation type="submission" date="2020-08" db="EMBL/GenBank/DDBJ databases">
        <title>Sphingomonas sp. sand1-3 16S ribosomal RNA gene Genome sequencing and assembly.</title>
        <authorList>
            <person name="Kang M."/>
        </authorList>
    </citation>
    <scope>NUCLEOTIDE SEQUENCE [LARGE SCALE GENOMIC DNA]</scope>
    <source>
        <strain evidence="4">sand1-3</strain>
    </source>
</reference>
<accession>A0A7G9L342</accession>
<gene>
    <name evidence="3" type="ORF">H8M03_01360</name>
</gene>
<dbReference type="EMBL" id="CP060697">
    <property type="protein sequence ID" value="QNM83041.1"/>
    <property type="molecule type" value="Genomic_DNA"/>
</dbReference>
<organism evidence="3 4">
    <name type="scientific">Sphingomonas sabuli</name>
    <dbReference type="NCBI Taxonomy" id="2764186"/>
    <lineage>
        <taxon>Bacteria</taxon>
        <taxon>Pseudomonadati</taxon>
        <taxon>Pseudomonadota</taxon>
        <taxon>Alphaproteobacteria</taxon>
        <taxon>Sphingomonadales</taxon>
        <taxon>Sphingomonadaceae</taxon>
        <taxon>Sphingomonas</taxon>
    </lineage>
</organism>
<dbReference type="RefSeq" id="WP_187479996.1">
    <property type="nucleotide sequence ID" value="NZ_CP060697.1"/>
</dbReference>
<protein>
    <submittedName>
        <fullName evidence="3">DUF4142 domain-containing protein</fullName>
    </submittedName>
</protein>
<evidence type="ECO:0000256" key="1">
    <source>
        <dbReference type="SAM" id="SignalP"/>
    </source>
</evidence>
<proteinExistence type="predicted"/>
<dbReference type="KEGG" id="ssau:H8M03_01360"/>
<keyword evidence="1" id="KW-0732">Signal</keyword>
<dbReference type="Proteomes" id="UP000515861">
    <property type="component" value="Chromosome"/>
</dbReference>
<dbReference type="InterPro" id="IPR012347">
    <property type="entry name" value="Ferritin-like"/>
</dbReference>
<evidence type="ECO:0000259" key="2">
    <source>
        <dbReference type="Pfam" id="PF13628"/>
    </source>
</evidence>
<keyword evidence="4" id="KW-1185">Reference proteome</keyword>
<dbReference type="PANTHER" id="PTHR38593:SF1">
    <property type="entry name" value="BLR2558 PROTEIN"/>
    <property type="match status" value="1"/>
</dbReference>
<dbReference type="Pfam" id="PF13628">
    <property type="entry name" value="DUF4142"/>
    <property type="match status" value="1"/>
</dbReference>
<dbReference type="PANTHER" id="PTHR38593">
    <property type="entry name" value="BLR2558 PROTEIN"/>
    <property type="match status" value="1"/>
</dbReference>
<feature type="domain" description="DUF4142" evidence="2">
    <location>
        <begin position="36"/>
        <end position="172"/>
    </location>
</feature>
<dbReference type="Gene3D" id="1.20.1260.10">
    <property type="match status" value="1"/>
</dbReference>
<dbReference type="InterPro" id="IPR025419">
    <property type="entry name" value="DUF4142"/>
</dbReference>
<evidence type="ECO:0000313" key="3">
    <source>
        <dbReference type="EMBL" id="QNM83041.1"/>
    </source>
</evidence>
<evidence type="ECO:0000313" key="4">
    <source>
        <dbReference type="Proteomes" id="UP000515861"/>
    </source>
</evidence>